<dbReference type="FunFam" id="1.10.630.10:FF:000018">
    <property type="entry name" value="Cytochrome P450 monooxygenase"/>
    <property type="match status" value="1"/>
</dbReference>
<comment type="similarity">
    <text evidence="1 7">Belongs to the cytochrome P450 family.</text>
</comment>
<dbReference type="InterPro" id="IPR017972">
    <property type="entry name" value="Cyt_P450_CS"/>
</dbReference>
<evidence type="ECO:0000256" key="3">
    <source>
        <dbReference type="ARBA" id="ARBA00022723"/>
    </source>
</evidence>
<proteinExistence type="inferred from homology"/>
<dbReference type="PRINTS" id="PR00359">
    <property type="entry name" value="BP450"/>
</dbReference>
<dbReference type="Pfam" id="PF00067">
    <property type="entry name" value="p450"/>
    <property type="match status" value="1"/>
</dbReference>
<evidence type="ECO:0000256" key="1">
    <source>
        <dbReference type="ARBA" id="ARBA00010617"/>
    </source>
</evidence>
<dbReference type="PROSITE" id="PS00086">
    <property type="entry name" value="CYTOCHROME_P450"/>
    <property type="match status" value="1"/>
</dbReference>
<dbReference type="SUPFAM" id="SSF48264">
    <property type="entry name" value="Cytochrome P450"/>
    <property type="match status" value="1"/>
</dbReference>
<evidence type="ECO:0000256" key="4">
    <source>
        <dbReference type="ARBA" id="ARBA00023002"/>
    </source>
</evidence>
<dbReference type="GO" id="GO:0020037">
    <property type="term" value="F:heme binding"/>
    <property type="evidence" value="ECO:0007669"/>
    <property type="project" value="InterPro"/>
</dbReference>
<dbReference type="GO" id="GO:0005506">
    <property type="term" value="F:iron ion binding"/>
    <property type="evidence" value="ECO:0007669"/>
    <property type="project" value="InterPro"/>
</dbReference>
<name>A0A2Z5SJF5_9ACTN</name>
<keyword evidence="6 7" id="KW-0503">Monooxygenase</keyword>
<reference evidence="8" key="1">
    <citation type="submission" date="2017-10" db="EMBL/GenBank/DDBJ databases">
        <title>Actinoallolide biosynthesis.</title>
        <authorList>
            <person name="Inahashi Y."/>
            <person name="Shiraishi T."/>
            <person name="Take A."/>
            <person name="Matsumoto A."/>
            <person name="Takahashi Y."/>
            <person name="Omura S."/>
            <person name="Kuzuyama T."/>
            <person name="Nakashima T."/>
        </authorList>
    </citation>
    <scope>NUCLEOTIDE SEQUENCE</scope>
    <source>
        <strain evidence="8">K09-0307</strain>
    </source>
</reference>
<keyword evidence="2 7" id="KW-0349">Heme</keyword>
<evidence type="ECO:0000256" key="7">
    <source>
        <dbReference type="RuleBase" id="RU000461"/>
    </source>
</evidence>
<sequence>MEPVTMPTGRTSPFDPPEELARLREQHPVAPLRYPDGHVGWLVTGHAAARTVLSDPAFSARLELKRLPVGPPADPDQVQAAPPGYFLAMDPPDHTRYRRLLGGRFTPRRMRALEAGIEAVITEQLDEMERLGPPVDLVERFALPVPSRVMCDLLGVPYEDRAHFQSISAALLGFDVAKMQEAYVGINTYLYGLIQRKRAETADDLLGELVDRTDLDDQELTSIGFLLLIAGHETSANMLGLGTFALLSAPDQLAALRADPALMPDAVEELLRYLSIPQYGLTRTALRDVEVAGRRIREGEVVTVSVPAANRDPERFPDPDRLDLTRSASGHVTFGHGVHQCIGQSLALLEMRLGFTALLDRFPALRLAVPAEKVEMRADRQIYGVHRLPVEW</sequence>
<dbReference type="PANTHER" id="PTHR46696">
    <property type="entry name" value="P450, PUTATIVE (EUROFUNG)-RELATED"/>
    <property type="match status" value="1"/>
</dbReference>
<dbReference type="InterPro" id="IPR001128">
    <property type="entry name" value="Cyt_P450"/>
</dbReference>
<dbReference type="AlphaFoldDB" id="A0A2Z5SJF5"/>
<dbReference type="CDD" id="cd11030">
    <property type="entry name" value="CYP105-like"/>
    <property type="match status" value="1"/>
</dbReference>
<keyword evidence="3 7" id="KW-0479">Metal-binding</keyword>
<dbReference type="GO" id="GO:0016705">
    <property type="term" value="F:oxidoreductase activity, acting on paired donors, with incorporation or reduction of molecular oxygen"/>
    <property type="evidence" value="ECO:0007669"/>
    <property type="project" value="InterPro"/>
</dbReference>
<organism evidence="8">
    <name type="scientific">Actinoallomurus fulvus</name>
    <dbReference type="NCBI Taxonomy" id="478108"/>
    <lineage>
        <taxon>Bacteria</taxon>
        <taxon>Bacillati</taxon>
        <taxon>Actinomycetota</taxon>
        <taxon>Actinomycetes</taxon>
        <taxon>Streptosporangiales</taxon>
        <taxon>Thermomonosporaceae</taxon>
        <taxon>Actinoallomurus</taxon>
    </lineage>
</organism>
<dbReference type="InterPro" id="IPR036396">
    <property type="entry name" value="Cyt_P450_sf"/>
</dbReference>
<accession>A0A2Z5SJF5</accession>
<evidence type="ECO:0000256" key="2">
    <source>
        <dbReference type="ARBA" id="ARBA00022617"/>
    </source>
</evidence>
<dbReference type="PRINTS" id="PR00385">
    <property type="entry name" value="P450"/>
</dbReference>
<keyword evidence="4 7" id="KW-0560">Oxidoreductase</keyword>
<dbReference type="EMBL" id="LC326402">
    <property type="protein sequence ID" value="BBA66514.1"/>
    <property type="molecule type" value="Genomic_DNA"/>
</dbReference>
<dbReference type="PANTHER" id="PTHR46696:SF1">
    <property type="entry name" value="CYTOCHROME P450 YJIB-RELATED"/>
    <property type="match status" value="1"/>
</dbReference>
<gene>
    <name evidence="8" type="primary">aalB</name>
</gene>
<evidence type="ECO:0000256" key="6">
    <source>
        <dbReference type="ARBA" id="ARBA00023033"/>
    </source>
</evidence>
<dbReference type="InterPro" id="IPR002397">
    <property type="entry name" value="Cyt_P450_B"/>
</dbReference>
<keyword evidence="5 7" id="KW-0408">Iron</keyword>
<evidence type="ECO:0000256" key="5">
    <source>
        <dbReference type="ARBA" id="ARBA00023004"/>
    </source>
</evidence>
<evidence type="ECO:0000313" key="8">
    <source>
        <dbReference type="EMBL" id="BBA66514.1"/>
    </source>
</evidence>
<dbReference type="GO" id="GO:0004497">
    <property type="term" value="F:monooxygenase activity"/>
    <property type="evidence" value="ECO:0007669"/>
    <property type="project" value="UniProtKB-KW"/>
</dbReference>
<dbReference type="Gene3D" id="1.10.630.10">
    <property type="entry name" value="Cytochrome P450"/>
    <property type="match status" value="1"/>
</dbReference>
<protein>
    <submittedName>
        <fullName evidence="8">Cytochrome P450</fullName>
    </submittedName>
</protein>